<proteinExistence type="predicted"/>
<keyword evidence="1" id="KW-0812">Transmembrane</keyword>
<keyword evidence="1" id="KW-1133">Transmembrane helix</keyword>
<evidence type="ECO:0000256" key="1">
    <source>
        <dbReference type="SAM" id="Phobius"/>
    </source>
</evidence>
<sequence>MESEKKDIKKRSKALPITIAILLLIAGAVYVLSYYSVPILKVSPNDLYFEGNEKQKEIYIKNDFEKKGIFGVFNFGIFNFGKKTSLFKIDTGEDGSWISVNPTSGSFYEDKETISVKIDRTKLPIGSHKGVINIRSDGGDKTIYVSATREKDTITILSPTPNTSFKIGSEVTLSWKATFGVFDFVNIFLLSNGCIVENIANYYQFRNDDESPGEFKWQLKQDLLPGGQGYT</sequence>
<accession>A0A0F9LFH6</accession>
<dbReference type="EMBL" id="LAZR01012560">
    <property type="protein sequence ID" value="KKM26195.1"/>
    <property type="molecule type" value="Genomic_DNA"/>
</dbReference>
<protein>
    <submittedName>
        <fullName evidence="2">Uncharacterized protein</fullName>
    </submittedName>
</protein>
<evidence type="ECO:0000313" key="2">
    <source>
        <dbReference type="EMBL" id="KKM26195.1"/>
    </source>
</evidence>
<comment type="caution">
    <text evidence="2">The sequence shown here is derived from an EMBL/GenBank/DDBJ whole genome shotgun (WGS) entry which is preliminary data.</text>
</comment>
<dbReference type="AlphaFoldDB" id="A0A0F9LFH6"/>
<reference evidence="2" key="1">
    <citation type="journal article" date="2015" name="Nature">
        <title>Complex archaea that bridge the gap between prokaryotes and eukaryotes.</title>
        <authorList>
            <person name="Spang A."/>
            <person name="Saw J.H."/>
            <person name="Jorgensen S.L."/>
            <person name="Zaremba-Niedzwiedzka K."/>
            <person name="Martijn J."/>
            <person name="Lind A.E."/>
            <person name="van Eijk R."/>
            <person name="Schleper C."/>
            <person name="Guy L."/>
            <person name="Ettema T.J."/>
        </authorList>
    </citation>
    <scope>NUCLEOTIDE SEQUENCE</scope>
</reference>
<name>A0A0F9LFH6_9ZZZZ</name>
<keyword evidence="1" id="KW-0472">Membrane</keyword>
<feature type="non-terminal residue" evidence="2">
    <location>
        <position position="231"/>
    </location>
</feature>
<gene>
    <name evidence="2" type="ORF">LCGC14_1587170</name>
</gene>
<organism evidence="2">
    <name type="scientific">marine sediment metagenome</name>
    <dbReference type="NCBI Taxonomy" id="412755"/>
    <lineage>
        <taxon>unclassified sequences</taxon>
        <taxon>metagenomes</taxon>
        <taxon>ecological metagenomes</taxon>
    </lineage>
</organism>
<feature type="transmembrane region" description="Helical" evidence="1">
    <location>
        <begin position="14"/>
        <end position="35"/>
    </location>
</feature>